<dbReference type="InterPro" id="IPR015421">
    <property type="entry name" value="PyrdxlP-dep_Trfase_major"/>
</dbReference>
<organism evidence="8 9">
    <name type="scientific">Corynebacterium frankenforstense DSM 45800</name>
    <dbReference type="NCBI Taxonomy" id="1437875"/>
    <lineage>
        <taxon>Bacteria</taxon>
        <taxon>Bacillati</taxon>
        <taxon>Actinomycetota</taxon>
        <taxon>Actinomycetes</taxon>
        <taxon>Mycobacteriales</taxon>
        <taxon>Corynebacteriaceae</taxon>
        <taxon>Corynebacterium</taxon>
    </lineage>
</organism>
<proteinExistence type="inferred from homology"/>
<dbReference type="Pfam" id="PF00155">
    <property type="entry name" value="Aminotran_1_2"/>
    <property type="match status" value="1"/>
</dbReference>
<keyword evidence="2" id="KW-0663">Pyridoxal phosphate</keyword>
<dbReference type="SUPFAM" id="SSF53383">
    <property type="entry name" value="PLP-dependent transferases"/>
    <property type="match status" value="1"/>
</dbReference>
<dbReference type="InterPro" id="IPR000524">
    <property type="entry name" value="Tscrpt_reg_HTH_GntR"/>
</dbReference>
<dbReference type="RefSeq" id="WP_075664384.1">
    <property type="nucleotide sequence ID" value="NZ_CP009247.1"/>
</dbReference>
<dbReference type="InterPro" id="IPR004839">
    <property type="entry name" value="Aminotransferase_I/II_large"/>
</dbReference>
<dbReference type="InterPro" id="IPR036388">
    <property type="entry name" value="WH-like_DNA-bd_sf"/>
</dbReference>
<dbReference type="CDD" id="cd00609">
    <property type="entry name" value="AAT_like"/>
    <property type="match status" value="1"/>
</dbReference>
<reference evidence="8 9" key="1">
    <citation type="submission" date="2014-08" db="EMBL/GenBank/DDBJ databases">
        <title>Complete genome sequence of Corynebacterium frankenforstense ST18(T) (=DSM 45800(T)), isolated from raw cow milk.</title>
        <authorList>
            <person name="Ruckert C."/>
            <person name="Albersmeier A."/>
            <person name="Winkler A."/>
            <person name="Lipski A."/>
            <person name="Kalinowski J."/>
        </authorList>
    </citation>
    <scope>NUCLEOTIDE SEQUENCE [LARGE SCALE GENOMIC DNA]</scope>
    <source>
        <strain evidence="8 9">ST18</strain>
    </source>
</reference>
<dbReference type="CDD" id="cd07377">
    <property type="entry name" value="WHTH_GntR"/>
    <property type="match status" value="1"/>
</dbReference>
<dbReference type="Proteomes" id="UP000185434">
    <property type="component" value="Chromosome"/>
</dbReference>
<dbReference type="Pfam" id="PF00392">
    <property type="entry name" value="GntR"/>
    <property type="match status" value="1"/>
</dbReference>
<dbReference type="OrthoDB" id="199743at2"/>
<evidence type="ECO:0000256" key="3">
    <source>
        <dbReference type="ARBA" id="ARBA00023015"/>
    </source>
</evidence>
<feature type="compositionally biased region" description="Low complexity" evidence="6">
    <location>
        <begin position="114"/>
        <end position="132"/>
    </location>
</feature>
<dbReference type="PROSITE" id="PS50949">
    <property type="entry name" value="HTH_GNTR"/>
    <property type="match status" value="1"/>
</dbReference>
<keyword evidence="5" id="KW-0804">Transcription</keyword>
<evidence type="ECO:0000256" key="5">
    <source>
        <dbReference type="ARBA" id="ARBA00023163"/>
    </source>
</evidence>
<dbReference type="PANTHER" id="PTHR46577:SF1">
    <property type="entry name" value="HTH-TYPE TRANSCRIPTIONAL REGULATORY PROTEIN GABR"/>
    <property type="match status" value="1"/>
</dbReference>
<dbReference type="InterPro" id="IPR015424">
    <property type="entry name" value="PyrdxlP-dep_Trfase"/>
</dbReference>
<evidence type="ECO:0000313" key="9">
    <source>
        <dbReference type="Proteomes" id="UP000185434"/>
    </source>
</evidence>
<dbReference type="SMART" id="SM00345">
    <property type="entry name" value="HTH_GNTR"/>
    <property type="match status" value="1"/>
</dbReference>
<gene>
    <name evidence="8" type="ORF">CFRA_09165</name>
</gene>
<dbReference type="SUPFAM" id="SSF46785">
    <property type="entry name" value="Winged helix' DNA-binding domain"/>
    <property type="match status" value="1"/>
</dbReference>
<dbReference type="Gene3D" id="3.40.640.10">
    <property type="entry name" value="Type I PLP-dependent aspartate aminotransferase-like (Major domain)"/>
    <property type="match status" value="1"/>
</dbReference>
<feature type="region of interest" description="Disordered" evidence="6">
    <location>
        <begin position="69"/>
        <end position="133"/>
    </location>
</feature>
<keyword evidence="9" id="KW-1185">Reference proteome</keyword>
<evidence type="ECO:0000256" key="1">
    <source>
        <dbReference type="ARBA" id="ARBA00005384"/>
    </source>
</evidence>
<sequence>MTADPARPAGTLPGRIVEEVRARIAAGSLRPGDRLDSTRVAAARHGVSRGTVVAAYEQLTGEGYLVTSRSGTRVNPRLPNLSLTPVPGAAPPQTADSAQPGDDFSRGEAPARSATPPGRGTGAAAPLLLTPGVPDTAPLTSTAWRRAWRSAAADPCLGYSAPGSPRLVAAIAEHVRLSRSIAAGHVVVTAGARDGMRLVLSALAARGSDDAPAGAPTRRLTVAVENPGYPSLRAVPERLGHRVVPVGVNAGGVDLAALDALRPIPDAVLVTPSHQYPLGAAMSAERRFALLRWAARAGVVVIEDDYDSELRYVGEPLPALAGLDTTGSVVTLGSFAKNLSPGLGLGFLVVPERLRAGVLAAAKAGTPVSGIVQDAAANFLIEGGLRRHTARMRRAYRRRRDIFVDVFADYLAAPGAVPGAPADAPAGTVTARPMDGGLHAVLLFAGGAGVESRVVTAARAVGLGVTALSDYWRLAPGQEGIAGVVVGIGTGGEERLRAGLVRLRSCIEGCGLRPAR</sequence>
<evidence type="ECO:0000256" key="6">
    <source>
        <dbReference type="SAM" id="MobiDB-lite"/>
    </source>
</evidence>
<feature type="domain" description="HTH gntR-type" evidence="7">
    <location>
        <begin position="10"/>
        <end position="77"/>
    </location>
</feature>
<evidence type="ECO:0000313" key="8">
    <source>
        <dbReference type="EMBL" id="APT89391.1"/>
    </source>
</evidence>
<dbReference type="KEGG" id="cfk:CFRA_09165"/>
<comment type="similarity">
    <text evidence="1">In the C-terminal section; belongs to the class-I pyridoxal-phosphate-dependent aminotransferase family.</text>
</comment>
<evidence type="ECO:0000259" key="7">
    <source>
        <dbReference type="PROSITE" id="PS50949"/>
    </source>
</evidence>
<evidence type="ECO:0000256" key="2">
    <source>
        <dbReference type="ARBA" id="ARBA00022898"/>
    </source>
</evidence>
<keyword evidence="4" id="KW-0238">DNA-binding</keyword>
<dbReference type="GO" id="GO:0030170">
    <property type="term" value="F:pyridoxal phosphate binding"/>
    <property type="evidence" value="ECO:0007669"/>
    <property type="project" value="InterPro"/>
</dbReference>
<protein>
    <recommendedName>
        <fullName evidence="7">HTH gntR-type domain-containing protein</fullName>
    </recommendedName>
</protein>
<dbReference type="InterPro" id="IPR036390">
    <property type="entry name" value="WH_DNA-bd_sf"/>
</dbReference>
<accession>A0A1L7CU97</accession>
<keyword evidence="3" id="KW-0805">Transcription regulation</keyword>
<dbReference type="STRING" id="1437875.CFRA_09165"/>
<evidence type="ECO:0000256" key="4">
    <source>
        <dbReference type="ARBA" id="ARBA00023125"/>
    </source>
</evidence>
<dbReference type="InterPro" id="IPR051446">
    <property type="entry name" value="HTH_trans_reg/aminotransferase"/>
</dbReference>
<name>A0A1L7CU97_9CORY</name>
<dbReference type="GO" id="GO:0003677">
    <property type="term" value="F:DNA binding"/>
    <property type="evidence" value="ECO:0007669"/>
    <property type="project" value="UniProtKB-KW"/>
</dbReference>
<dbReference type="Gene3D" id="1.10.10.10">
    <property type="entry name" value="Winged helix-like DNA-binding domain superfamily/Winged helix DNA-binding domain"/>
    <property type="match status" value="1"/>
</dbReference>
<dbReference type="PANTHER" id="PTHR46577">
    <property type="entry name" value="HTH-TYPE TRANSCRIPTIONAL REGULATORY PROTEIN GABR"/>
    <property type="match status" value="1"/>
</dbReference>
<dbReference type="EMBL" id="CP009247">
    <property type="protein sequence ID" value="APT89391.1"/>
    <property type="molecule type" value="Genomic_DNA"/>
</dbReference>
<dbReference type="GO" id="GO:0003700">
    <property type="term" value="F:DNA-binding transcription factor activity"/>
    <property type="evidence" value="ECO:0007669"/>
    <property type="project" value="InterPro"/>
</dbReference>
<dbReference type="AlphaFoldDB" id="A0A1L7CU97"/>